<protein>
    <submittedName>
        <fullName evidence="1">Uncharacterized protein</fullName>
    </submittedName>
</protein>
<evidence type="ECO:0000313" key="1">
    <source>
        <dbReference type="EMBL" id="MBB3840690.1"/>
    </source>
</evidence>
<sequence>MCKRGVMREELGVISVQGAKGKITMGYFFGNPKDQTENKKQINEFPLICSASLFYFKEKEKLY</sequence>
<evidence type="ECO:0000313" key="2">
    <source>
        <dbReference type="Proteomes" id="UP000541352"/>
    </source>
</evidence>
<accession>A0A7W6ESG4</accession>
<keyword evidence="2" id="KW-1185">Reference proteome</keyword>
<dbReference type="AlphaFoldDB" id="A0A7W6ESG4"/>
<gene>
    <name evidence="1" type="ORF">FHS57_004710</name>
</gene>
<comment type="caution">
    <text evidence="1">The sequence shown here is derived from an EMBL/GenBank/DDBJ whole genome shotgun (WGS) entry which is preliminary data.</text>
</comment>
<dbReference type="EMBL" id="JACIBY010000012">
    <property type="protein sequence ID" value="MBB3840690.1"/>
    <property type="molecule type" value="Genomic_DNA"/>
</dbReference>
<organism evidence="1 2">
    <name type="scientific">Runella defluvii</name>
    <dbReference type="NCBI Taxonomy" id="370973"/>
    <lineage>
        <taxon>Bacteria</taxon>
        <taxon>Pseudomonadati</taxon>
        <taxon>Bacteroidota</taxon>
        <taxon>Cytophagia</taxon>
        <taxon>Cytophagales</taxon>
        <taxon>Spirosomataceae</taxon>
        <taxon>Runella</taxon>
    </lineage>
</organism>
<dbReference type="Proteomes" id="UP000541352">
    <property type="component" value="Unassembled WGS sequence"/>
</dbReference>
<reference evidence="1 2" key="1">
    <citation type="submission" date="2020-08" db="EMBL/GenBank/DDBJ databases">
        <title>Genomic Encyclopedia of Type Strains, Phase IV (KMG-IV): sequencing the most valuable type-strain genomes for metagenomic binning, comparative biology and taxonomic classification.</title>
        <authorList>
            <person name="Goeker M."/>
        </authorList>
    </citation>
    <scope>NUCLEOTIDE SEQUENCE [LARGE SCALE GENOMIC DNA]</scope>
    <source>
        <strain evidence="1 2">DSM 17976</strain>
    </source>
</reference>
<proteinExistence type="predicted"/>
<name>A0A7W6ESG4_9BACT</name>